<dbReference type="InterPro" id="IPR040841">
    <property type="entry name" value="Luciferase_dom"/>
</dbReference>
<evidence type="ECO:0000313" key="2">
    <source>
        <dbReference type="EMBL" id="MFC5528241.1"/>
    </source>
</evidence>
<comment type="caution">
    <text evidence="2">The sequence shown here is derived from an EMBL/GenBank/DDBJ whole genome shotgun (WGS) entry which is preliminary data.</text>
</comment>
<dbReference type="Pfam" id="PF17648">
    <property type="entry name" value="Luciferase"/>
    <property type="match status" value="1"/>
</dbReference>
<sequence length="108" mass="11846">MSASNKDILTEALLSWAGVTVEPHRFGGIEFAFEGKEIGHLHGDQLVDAPLSKAMRDECVAAGKAEPHHIFPESGWVSIYLNSEAEVAGALEILRMNYERLTKGRTKP</sequence>
<proteinExistence type="predicted"/>
<organism evidence="2 3">
    <name type="scientific">Cohnella yongneupensis</name>
    <dbReference type="NCBI Taxonomy" id="425006"/>
    <lineage>
        <taxon>Bacteria</taxon>
        <taxon>Bacillati</taxon>
        <taxon>Bacillota</taxon>
        <taxon>Bacilli</taxon>
        <taxon>Bacillales</taxon>
        <taxon>Paenibacillaceae</taxon>
        <taxon>Cohnella</taxon>
    </lineage>
</organism>
<gene>
    <name evidence="2" type="ORF">ACFPQ4_02070</name>
</gene>
<dbReference type="RefSeq" id="WP_378110065.1">
    <property type="nucleotide sequence ID" value="NZ_JBHSNC010000006.1"/>
</dbReference>
<feature type="domain" description="Luciferase" evidence="1">
    <location>
        <begin position="35"/>
        <end position="96"/>
    </location>
</feature>
<evidence type="ECO:0000313" key="3">
    <source>
        <dbReference type="Proteomes" id="UP001596108"/>
    </source>
</evidence>
<reference evidence="3" key="1">
    <citation type="journal article" date="2019" name="Int. J. Syst. Evol. Microbiol.">
        <title>The Global Catalogue of Microorganisms (GCM) 10K type strain sequencing project: providing services to taxonomists for standard genome sequencing and annotation.</title>
        <authorList>
            <consortium name="The Broad Institute Genomics Platform"/>
            <consortium name="The Broad Institute Genome Sequencing Center for Infectious Disease"/>
            <person name="Wu L."/>
            <person name="Ma J."/>
        </authorList>
    </citation>
    <scope>NUCLEOTIDE SEQUENCE [LARGE SCALE GENOMIC DNA]</scope>
    <source>
        <strain evidence="3">CGMCC 1.18578</strain>
    </source>
</reference>
<accession>A0ABW0QTD4</accession>
<dbReference type="Proteomes" id="UP001596108">
    <property type="component" value="Unassembled WGS sequence"/>
</dbReference>
<dbReference type="EMBL" id="JBHSNC010000006">
    <property type="protein sequence ID" value="MFC5528241.1"/>
    <property type="molecule type" value="Genomic_DNA"/>
</dbReference>
<name>A0ABW0QTD4_9BACL</name>
<evidence type="ECO:0000259" key="1">
    <source>
        <dbReference type="Pfam" id="PF17648"/>
    </source>
</evidence>
<keyword evidence="3" id="KW-1185">Reference proteome</keyword>
<protein>
    <submittedName>
        <fullName evidence="2">Luciferase family protein</fullName>
    </submittedName>
</protein>